<gene>
    <name evidence="1" type="ORF">UFOPK1908_00330</name>
    <name evidence="2" type="ORF">UFOPK2282_00532</name>
    <name evidence="3" type="ORF">UFOPK3576_01210</name>
</gene>
<evidence type="ECO:0000313" key="3">
    <source>
        <dbReference type="EMBL" id="CAB4912329.1"/>
    </source>
</evidence>
<accession>A0A6J6LI86</accession>
<protein>
    <submittedName>
        <fullName evidence="2">Unannotated protein</fullName>
    </submittedName>
</protein>
<dbReference type="AlphaFoldDB" id="A0A6J6LI86"/>
<dbReference type="EMBL" id="CAEZVB010000007">
    <property type="protein sequence ID" value="CAB4615218.1"/>
    <property type="molecule type" value="Genomic_DNA"/>
</dbReference>
<dbReference type="EMBL" id="CAFBMO010000054">
    <property type="protein sequence ID" value="CAB4912329.1"/>
    <property type="molecule type" value="Genomic_DNA"/>
</dbReference>
<sequence length="198" mass="22094">MRIAQKAAIVVATAGVGLFPMAAPAFAEETSTVSIEGAAVDPSADVVNTSPIVMTPRSAALITKTWKFAFVSQATLDRSGIESSLYRGQYYRSNLERIRRCIVRRESSGHYFSVSHSGKYRGAYQMSPALARGATWMMFPEFKKILGEKAAEVAMLRLRTMPMHKWTRFWQDAAFSTVYNWEHTNSGASHWRATNRGC</sequence>
<dbReference type="EMBL" id="CAEZWR010000046">
    <property type="protein sequence ID" value="CAB4660878.1"/>
    <property type="molecule type" value="Genomic_DNA"/>
</dbReference>
<name>A0A6J6LI86_9ZZZZ</name>
<organism evidence="2">
    <name type="scientific">freshwater metagenome</name>
    <dbReference type="NCBI Taxonomy" id="449393"/>
    <lineage>
        <taxon>unclassified sequences</taxon>
        <taxon>metagenomes</taxon>
        <taxon>ecological metagenomes</taxon>
    </lineage>
</organism>
<evidence type="ECO:0000313" key="2">
    <source>
        <dbReference type="EMBL" id="CAB4660878.1"/>
    </source>
</evidence>
<reference evidence="2" key="1">
    <citation type="submission" date="2020-05" db="EMBL/GenBank/DDBJ databases">
        <authorList>
            <person name="Chiriac C."/>
            <person name="Salcher M."/>
            <person name="Ghai R."/>
            <person name="Kavagutti S V."/>
        </authorList>
    </citation>
    <scope>NUCLEOTIDE SEQUENCE</scope>
</reference>
<proteinExistence type="predicted"/>
<evidence type="ECO:0000313" key="1">
    <source>
        <dbReference type="EMBL" id="CAB4615218.1"/>
    </source>
</evidence>